<dbReference type="EMBL" id="FAXA01000212">
    <property type="protein sequence ID" value="CUV04723.1"/>
    <property type="molecule type" value="Genomic_DNA"/>
</dbReference>
<dbReference type="SUPFAM" id="SSF54690">
    <property type="entry name" value="Molybdopterin synthase subunit MoaE"/>
    <property type="match status" value="1"/>
</dbReference>
<dbReference type="CDD" id="cd00756">
    <property type="entry name" value="MoaE"/>
    <property type="match status" value="1"/>
</dbReference>
<dbReference type="InterPro" id="IPR003448">
    <property type="entry name" value="Mopterin_biosynth_MoaE"/>
</dbReference>
<evidence type="ECO:0000313" key="1">
    <source>
        <dbReference type="EMBL" id="CUV04723.1"/>
    </source>
</evidence>
<dbReference type="InterPro" id="IPR036563">
    <property type="entry name" value="MoaE_sf"/>
</dbReference>
<organism evidence="1">
    <name type="scientific">hydrothermal vent metagenome</name>
    <dbReference type="NCBI Taxonomy" id="652676"/>
    <lineage>
        <taxon>unclassified sequences</taxon>
        <taxon>metagenomes</taxon>
        <taxon>ecological metagenomes</taxon>
    </lineage>
</organism>
<accession>A0A160VC53</accession>
<name>A0A160VC53_9ZZZZ</name>
<dbReference type="Gene3D" id="3.90.1170.40">
    <property type="entry name" value="Molybdopterin biosynthesis MoaE subunit"/>
    <property type="match status" value="1"/>
</dbReference>
<gene>
    <name evidence="1" type="ORF">MGWOODY_Clf2971</name>
</gene>
<protein>
    <submittedName>
        <fullName evidence="1">Molybdenum cofactor biosynthesis protein MoaE</fullName>
    </submittedName>
</protein>
<dbReference type="AlphaFoldDB" id="A0A160VC53"/>
<reference evidence="1" key="1">
    <citation type="submission" date="2015-10" db="EMBL/GenBank/DDBJ databases">
        <authorList>
            <person name="Gilbert D.G."/>
        </authorList>
    </citation>
    <scope>NUCLEOTIDE SEQUENCE</scope>
</reference>
<dbReference type="PANTHER" id="PTHR23404">
    <property type="entry name" value="MOLYBDOPTERIN SYNTHASE RELATED"/>
    <property type="match status" value="1"/>
</dbReference>
<proteinExistence type="predicted"/>
<dbReference type="GO" id="GO:0006777">
    <property type="term" value="P:Mo-molybdopterin cofactor biosynthetic process"/>
    <property type="evidence" value="ECO:0007669"/>
    <property type="project" value="InterPro"/>
</dbReference>
<sequence length="157" mass="17482">MIELTGNALDPEKVTAKVRRDTNGAVVTFLGTTRDNFEGKTVLTLEYEAFDEMAIKKLEEVRQELIGEFGLEQIAISHRVGTVGIGEISLIIAVGSPHRKDAFFACHKAVDRIKEVVPIWKKEVYQDGSRWVACEDHEFSPEGQHAGHQHSAESQGH</sequence>
<dbReference type="Pfam" id="PF02391">
    <property type="entry name" value="MoaE"/>
    <property type="match status" value="1"/>
</dbReference>